<proteinExistence type="predicted"/>
<evidence type="ECO:0000313" key="2">
    <source>
        <dbReference type="EMBL" id="MED6173356.1"/>
    </source>
</evidence>
<organism evidence="2 3">
    <name type="scientific">Stylosanthes scabra</name>
    <dbReference type="NCBI Taxonomy" id="79078"/>
    <lineage>
        <taxon>Eukaryota</taxon>
        <taxon>Viridiplantae</taxon>
        <taxon>Streptophyta</taxon>
        <taxon>Embryophyta</taxon>
        <taxon>Tracheophyta</taxon>
        <taxon>Spermatophyta</taxon>
        <taxon>Magnoliopsida</taxon>
        <taxon>eudicotyledons</taxon>
        <taxon>Gunneridae</taxon>
        <taxon>Pentapetalae</taxon>
        <taxon>rosids</taxon>
        <taxon>fabids</taxon>
        <taxon>Fabales</taxon>
        <taxon>Fabaceae</taxon>
        <taxon>Papilionoideae</taxon>
        <taxon>50 kb inversion clade</taxon>
        <taxon>dalbergioids sensu lato</taxon>
        <taxon>Dalbergieae</taxon>
        <taxon>Pterocarpus clade</taxon>
        <taxon>Stylosanthes</taxon>
    </lineage>
</organism>
<protein>
    <submittedName>
        <fullName evidence="2">Uncharacterized protein</fullName>
    </submittedName>
</protein>
<sequence>MLPVSFGADRSGSPPTPPPRAVIRALVRRTPCYTAPEYHRLFRTQLPRESSPVPRTLDDEAESKDTSKSTPSSGSSSRLYSTDTSSSDVTFGRSYDSTGRSSGSSSDVTFGSDPRSPWPCPSISSGSYTFEDDLVDSSRPSLDNPYWG</sequence>
<name>A0ABU6VIF1_9FABA</name>
<accession>A0ABU6VIF1</accession>
<feature type="region of interest" description="Disordered" evidence="1">
    <location>
        <begin position="37"/>
        <end position="124"/>
    </location>
</feature>
<feature type="compositionally biased region" description="Low complexity" evidence="1">
    <location>
        <begin position="68"/>
        <end position="112"/>
    </location>
</feature>
<feature type="region of interest" description="Disordered" evidence="1">
    <location>
        <begin position="129"/>
        <end position="148"/>
    </location>
</feature>
<evidence type="ECO:0000313" key="3">
    <source>
        <dbReference type="Proteomes" id="UP001341840"/>
    </source>
</evidence>
<feature type="region of interest" description="Disordered" evidence="1">
    <location>
        <begin position="1"/>
        <end position="22"/>
    </location>
</feature>
<gene>
    <name evidence="2" type="ORF">PIB30_058557</name>
</gene>
<dbReference type="EMBL" id="JASCZI010151528">
    <property type="protein sequence ID" value="MED6173356.1"/>
    <property type="molecule type" value="Genomic_DNA"/>
</dbReference>
<evidence type="ECO:0000256" key="1">
    <source>
        <dbReference type="SAM" id="MobiDB-lite"/>
    </source>
</evidence>
<reference evidence="2 3" key="1">
    <citation type="journal article" date="2023" name="Plants (Basel)">
        <title>Bridging the Gap: Combining Genomics and Transcriptomics Approaches to Understand Stylosanthes scabra, an Orphan Legume from the Brazilian Caatinga.</title>
        <authorList>
            <person name="Ferreira-Neto J.R.C."/>
            <person name="da Silva M.D."/>
            <person name="Binneck E."/>
            <person name="de Melo N.F."/>
            <person name="da Silva R.H."/>
            <person name="de Melo A.L.T.M."/>
            <person name="Pandolfi V."/>
            <person name="Bustamante F.O."/>
            <person name="Brasileiro-Vidal A.C."/>
            <person name="Benko-Iseppon A.M."/>
        </authorList>
    </citation>
    <scope>NUCLEOTIDE SEQUENCE [LARGE SCALE GENOMIC DNA]</scope>
    <source>
        <tissue evidence="2">Leaves</tissue>
    </source>
</reference>
<comment type="caution">
    <text evidence="2">The sequence shown here is derived from an EMBL/GenBank/DDBJ whole genome shotgun (WGS) entry which is preliminary data.</text>
</comment>
<keyword evidence="3" id="KW-1185">Reference proteome</keyword>
<dbReference type="Proteomes" id="UP001341840">
    <property type="component" value="Unassembled WGS sequence"/>
</dbReference>